<dbReference type="CDD" id="cd04674">
    <property type="entry name" value="NUDIX_Hydrolase"/>
    <property type="match status" value="1"/>
</dbReference>
<evidence type="ECO:0000256" key="3">
    <source>
        <dbReference type="ARBA" id="ARBA00022842"/>
    </source>
</evidence>
<dbReference type="InterPro" id="IPR020476">
    <property type="entry name" value="Nudix_hydrolase"/>
</dbReference>
<name>A0A8T7M7U6_9CHLR</name>
<dbReference type="Proteomes" id="UP000521676">
    <property type="component" value="Unassembled WGS sequence"/>
</dbReference>
<comment type="caution">
    <text evidence="6">The sequence shown here is derived from an EMBL/GenBank/DDBJ whole genome shotgun (WGS) entry which is preliminary data.</text>
</comment>
<evidence type="ECO:0000256" key="4">
    <source>
        <dbReference type="RuleBase" id="RU003476"/>
    </source>
</evidence>
<comment type="cofactor">
    <cofactor evidence="1">
        <name>Mg(2+)</name>
        <dbReference type="ChEBI" id="CHEBI:18420"/>
    </cofactor>
</comment>
<evidence type="ECO:0000256" key="2">
    <source>
        <dbReference type="ARBA" id="ARBA00022801"/>
    </source>
</evidence>
<gene>
    <name evidence="6" type="ORF">HXX08_20285</name>
</gene>
<dbReference type="RefSeq" id="WP_341470041.1">
    <property type="nucleotide sequence ID" value="NZ_CP128400.1"/>
</dbReference>
<dbReference type="PANTHER" id="PTHR43222:SF12">
    <property type="entry name" value="NUDIX HYDROLASE"/>
    <property type="match status" value="1"/>
</dbReference>
<dbReference type="AlphaFoldDB" id="A0A8T7M7U6"/>
<dbReference type="PROSITE" id="PS00893">
    <property type="entry name" value="NUDIX_BOX"/>
    <property type="match status" value="1"/>
</dbReference>
<keyword evidence="3" id="KW-0460">Magnesium</keyword>
<dbReference type="InterPro" id="IPR020084">
    <property type="entry name" value="NUDIX_hydrolase_CS"/>
</dbReference>
<evidence type="ECO:0000256" key="1">
    <source>
        <dbReference type="ARBA" id="ARBA00001946"/>
    </source>
</evidence>
<proteinExistence type="inferred from homology"/>
<reference evidence="6 7" key="1">
    <citation type="submission" date="2020-06" db="EMBL/GenBank/DDBJ databases">
        <title>Anoxygenic phototrophic Chloroflexota member uses a Type I reaction center.</title>
        <authorList>
            <person name="Tsuji J.M."/>
            <person name="Shaw N.A."/>
            <person name="Nagashima S."/>
            <person name="Venkiteswaran J."/>
            <person name="Schiff S.L."/>
            <person name="Hanada S."/>
            <person name="Tank M."/>
            <person name="Neufeld J.D."/>
        </authorList>
    </citation>
    <scope>NUCLEOTIDE SEQUENCE [LARGE SCALE GENOMIC DNA]</scope>
    <source>
        <strain evidence="6">L227-S17</strain>
    </source>
</reference>
<evidence type="ECO:0000313" key="7">
    <source>
        <dbReference type="Proteomes" id="UP000521676"/>
    </source>
</evidence>
<organism evidence="6 7">
    <name type="scientific">Candidatus Chlorohelix allophototropha</name>
    <dbReference type="NCBI Taxonomy" id="3003348"/>
    <lineage>
        <taxon>Bacteria</taxon>
        <taxon>Bacillati</taxon>
        <taxon>Chloroflexota</taxon>
        <taxon>Chloroflexia</taxon>
        <taxon>Candidatus Chloroheliales</taxon>
        <taxon>Candidatus Chloroheliaceae</taxon>
        <taxon>Candidatus Chlorohelix</taxon>
    </lineage>
</organism>
<dbReference type="Pfam" id="PF00293">
    <property type="entry name" value="NUDIX"/>
    <property type="match status" value="1"/>
</dbReference>
<dbReference type="PANTHER" id="PTHR43222">
    <property type="entry name" value="NUDIX HYDROLASE 23"/>
    <property type="match status" value="1"/>
</dbReference>
<dbReference type="PRINTS" id="PR00502">
    <property type="entry name" value="NUDIXFAMILY"/>
</dbReference>
<dbReference type="InterPro" id="IPR000086">
    <property type="entry name" value="NUDIX_hydrolase_dom"/>
</dbReference>
<feature type="domain" description="Nudix hydrolase" evidence="5">
    <location>
        <begin position="34"/>
        <end position="163"/>
    </location>
</feature>
<dbReference type="SUPFAM" id="SSF55811">
    <property type="entry name" value="Nudix"/>
    <property type="match status" value="1"/>
</dbReference>
<dbReference type="Gene3D" id="3.90.79.10">
    <property type="entry name" value="Nucleoside Triphosphate Pyrophosphohydrolase"/>
    <property type="match status" value="1"/>
</dbReference>
<comment type="similarity">
    <text evidence="4">Belongs to the Nudix hydrolase family.</text>
</comment>
<dbReference type="EMBL" id="JACATZ010000003">
    <property type="protein sequence ID" value="NWJ48200.1"/>
    <property type="molecule type" value="Genomic_DNA"/>
</dbReference>
<dbReference type="PROSITE" id="PS51462">
    <property type="entry name" value="NUDIX"/>
    <property type="match status" value="1"/>
</dbReference>
<protein>
    <submittedName>
        <fullName evidence="6">NUDIX domain-containing protein</fullName>
    </submittedName>
</protein>
<sequence length="165" mass="18162">MFKKNSYCSWCGAKFEDALPFPRKCAVCGHATFLNPIPVAVTLLPIDSGLLVVRRGIEPKKGLWALPGGFIDLGESWQQAAARELLEETGVTVDSAELENFKVLSAPDGTVLIFALAKLRTLADLPPFRLSAESTEIKILEKPEPLAFSLHEQVMNEYFEKIANS</sequence>
<dbReference type="GO" id="GO:0016787">
    <property type="term" value="F:hydrolase activity"/>
    <property type="evidence" value="ECO:0007669"/>
    <property type="project" value="UniProtKB-KW"/>
</dbReference>
<evidence type="ECO:0000313" key="6">
    <source>
        <dbReference type="EMBL" id="NWJ48200.1"/>
    </source>
</evidence>
<evidence type="ECO:0000259" key="5">
    <source>
        <dbReference type="PROSITE" id="PS51462"/>
    </source>
</evidence>
<dbReference type="InterPro" id="IPR015797">
    <property type="entry name" value="NUDIX_hydrolase-like_dom_sf"/>
</dbReference>
<accession>A0A8T7M7U6</accession>
<keyword evidence="2 4" id="KW-0378">Hydrolase</keyword>